<dbReference type="PROSITE" id="PS51371">
    <property type="entry name" value="CBS"/>
    <property type="match status" value="2"/>
</dbReference>
<dbReference type="PROSITE" id="PS50914">
    <property type="entry name" value="BON"/>
    <property type="match status" value="1"/>
</dbReference>
<dbReference type="InterPro" id="IPR007055">
    <property type="entry name" value="BON_dom"/>
</dbReference>
<evidence type="ECO:0000313" key="5">
    <source>
        <dbReference type="EMBL" id="GIH95468.1"/>
    </source>
</evidence>
<feature type="domain" description="CBS" evidence="4">
    <location>
        <begin position="97"/>
        <end position="153"/>
    </location>
</feature>
<evidence type="ECO:0000259" key="4">
    <source>
        <dbReference type="PROSITE" id="PS51371"/>
    </source>
</evidence>
<feature type="domain" description="CBS" evidence="4">
    <location>
        <begin position="13"/>
        <end position="70"/>
    </location>
</feature>
<organism evidence="5 6">
    <name type="scientific">Planobispora siamensis</name>
    <dbReference type="NCBI Taxonomy" id="936338"/>
    <lineage>
        <taxon>Bacteria</taxon>
        <taxon>Bacillati</taxon>
        <taxon>Actinomycetota</taxon>
        <taxon>Actinomycetes</taxon>
        <taxon>Streptosporangiales</taxon>
        <taxon>Streptosporangiaceae</taxon>
        <taxon>Planobispora</taxon>
    </lineage>
</organism>
<feature type="domain" description="BON" evidence="3">
    <location>
        <begin position="150"/>
        <end position="219"/>
    </location>
</feature>
<dbReference type="InterPro" id="IPR000644">
    <property type="entry name" value="CBS_dom"/>
</dbReference>
<evidence type="ECO:0000313" key="6">
    <source>
        <dbReference type="Proteomes" id="UP000619788"/>
    </source>
</evidence>
<dbReference type="AlphaFoldDB" id="A0A8J3SJD0"/>
<dbReference type="Gene3D" id="3.30.1340.30">
    <property type="match status" value="1"/>
</dbReference>
<dbReference type="InterPro" id="IPR051257">
    <property type="entry name" value="Diverse_CBS-Domain"/>
</dbReference>
<name>A0A8J3SJD0_9ACTN</name>
<comment type="caution">
    <text evidence="5">The sequence shown here is derived from an EMBL/GenBank/DDBJ whole genome shotgun (WGS) entry which is preliminary data.</text>
</comment>
<reference evidence="5 6" key="1">
    <citation type="submission" date="2021-01" db="EMBL/GenBank/DDBJ databases">
        <title>Whole genome shotgun sequence of Planobispora siamensis NBRC 107568.</title>
        <authorList>
            <person name="Komaki H."/>
            <person name="Tamura T."/>
        </authorList>
    </citation>
    <scope>NUCLEOTIDE SEQUENCE [LARGE SCALE GENOMIC DNA]</scope>
    <source>
        <strain evidence="5 6">NBRC 107568</strain>
    </source>
</reference>
<dbReference type="Gene3D" id="3.10.580.10">
    <property type="entry name" value="CBS-domain"/>
    <property type="match status" value="1"/>
</dbReference>
<dbReference type="RefSeq" id="WP_204067565.1">
    <property type="nucleotide sequence ID" value="NZ_BOOJ01000053.1"/>
</dbReference>
<proteinExistence type="predicted"/>
<evidence type="ECO:0000256" key="1">
    <source>
        <dbReference type="ARBA" id="ARBA00023122"/>
    </source>
</evidence>
<dbReference type="SMART" id="SM00116">
    <property type="entry name" value="CBS"/>
    <property type="match status" value="2"/>
</dbReference>
<dbReference type="Pfam" id="PF04972">
    <property type="entry name" value="BON"/>
    <property type="match status" value="1"/>
</dbReference>
<dbReference type="InterPro" id="IPR017080">
    <property type="entry name" value="UCP036990_CBS_BON"/>
</dbReference>
<dbReference type="Pfam" id="PF00571">
    <property type="entry name" value="CBS"/>
    <property type="match status" value="2"/>
</dbReference>
<dbReference type="PANTHER" id="PTHR43080">
    <property type="entry name" value="CBS DOMAIN-CONTAINING PROTEIN CBSX3, MITOCHONDRIAL"/>
    <property type="match status" value="1"/>
</dbReference>
<dbReference type="CDD" id="cd04586">
    <property type="entry name" value="CBS_pair_BON_assoc"/>
    <property type="match status" value="1"/>
</dbReference>
<dbReference type="InterPro" id="IPR046342">
    <property type="entry name" value="CBS_dom_sf"/>
</dbReference>
<evidence type="ECO:0000259" key="3">
    <source>
        <dbReference type="PROSITE" id="PS50914"/>
    </source>
</evidence>
<dbReference type="PANTHER" id="PTHR43080:SF29">
    <property type="entry name" value="OS02G0818000 PROTEIN"/>
    <property type="match status" value="1"/>
</dbReference>
<dbReference type="PIRSF" id="PIRSF036990">
    <property type="entry name" value="UCP036990_CBS_BON"/>
    <property type="match status" value="1"/>
</dbReference>
<keyword evidence="6" id="KW-1185">Reference proteome</keyword>
<dbReference type="EMBL" id="BOOJ01000053">
    <property type="protein sequence ID" value="GIH95468.1"/>
    <property type="molecule type" value="Genomic_DNA"/>
</dbReference>
<sequence length="238" mass="26082">MRKTARPTVADVMTRDVLTVMEETAFKDIVEVFAERGVSGAPVLDGSGHVAGVVTEADLLRKEEAKEAGERRPRIIEHRRDRLARAKSGADTAGELMSAPAVTVAPGATLPSAARLLAKHGIKRLPVVDGTGRLVGVVSRADLLTIFLRPDERIRQEVIEEIIVRTLWEDPRRISVDVRDGVVTLTGRVELKSLIPFAERLVMAVDGVVDAVVDLTYERDDSVPPQDPPALRPIWRHS</sequence>
<evidence type="ECO:0000256" key="2">
    <source>
        <dbReference type="PROSITE-ProRule" id="PRU00703"/>
    </source>
</evidence>
<keyword evidence="1 2" id="KW-0129">CBS domain</keyword>
<protein>
    <recommendedName>
        <fullName evidence="7">BON domain-containing protein</fullName>
    </recommendedName>
</protein>
<dbReference type="SUPFAM" id="SSF54631">
    <property type="entry name" value="CBS-domain pair"/>
    <property type="match status" value="1"/>
</dbReference>
<accession>A0A8J3SJD0</accession>
<gene>
    <name evidence="5" type="ORF">Psi01_60980</name>
</gene>
<dbReference type="Proteomes" id="UP000619788">
    <property type="component" value="Unassembled WGS sequence"/>
</dbReference>
<evidence type="ECO:0008006" key="7">
    <source>
        <dbReference type="Google" id="ProtNLM"/>
    </source>
</evidence>